<evidence type="ECO:0000256" key="7">
    <source>
        <dbReference type="SAM" id="Phobius"/>
    </source>
</evidence>
<keyword evidence="9" id="KW-1185">Reference proteome</keyword>
<evidence type="ECO:0000256" key="2">
    <source>
        <dbReference type="ARBA" id="ARBA00009003"/>
    </source>
</evidence>
<dbReference type="InterPro" id="IPR029044">
    <property type="entry name" value="Nucleotide-diphossugar_trans"/>
</dbReference>
<dbReference type="Proteomes" id="UP000254866">
    <property type="component" value="Unassembled WGS sequence"/>
</dbReference>
<comment type="subcellular location">
    <subcellularLocation>
        <location evidence="1">Membrane</location>
    </subcellularLocation>
</comment>
<dbReference type="STRING" id="2656787.A0A370THY9"/>
<comment type="caution">
    <text evidence="8">The sequence shown here is derived from an EMBL/GenBank/DDBJ whole genome shotgun (WGS) entry which is preliminary data.</text>
</comment>
<keyword evidence="6 7" id="KW-0472">Membrane</keyword>
<evidence type="ECO:0000313" key="8">
    <source>
        <dbReference type="EMBL" id="RDL34970.1"/>
    </source>
</evidence>
<dbReference type="GeneID" id="43599750"/>
<keyword evidence="5 7" id="KW-1133">Transmembrane helix</keyword>
<evidence type="ECO:0000256" key="3">
    <source>
        <dbReference type="ARBA" id="ARBA00022679"/>
    </source>
</evidence>
<dbReference type="Gene3D" id="3.90.550.20">
    <property type="match status" value="1"/>
</dbReference>
<evidence type="ECO:0008006" key="10">
    <source>
        <dbReference type="Google" id="ProtNLM"/>
    </source>
</evidence>
<dbReference type="InterPro" id="IPR051706">
    <property type="entry name" value="Glycosyltransferase_domain"/>
</dbReference>
<evidence type="ECO:0000313" key="9">
    <source>
        <dbReference type="Proteomes" id="UP000254866"/>
    </source>
</evidence>
<feature type="transmembrane region" description="Helical" evidence="7">
    <location>
        <begin position="286"/>
        <end position="304"/>
    </location>
</feature>
<evidence type="ECO:0000256" key="4">
    <source>
        <dbReference type="ARBA" id="ARBA00022692"/>
    </source>
</evidence>
<comment type="similarity">
    <text evidence="2">Belongs to the glycosyltransferase 32 family.</text>
</comment>
<gene>
    <name evidence="8" type="ORF">BP5553_06901</name>
</gene>
<sequence>MRLRADLAILLLLVFLALAFIATRIASFVRIFFEHSGIALTQDEVAIAHNSTSNPDRRPQLIPKIIHQVFHNWRDPGNETIPSDWDDLRQSCIDLNPTWEYKLWTEKTSREFIATHYPWFLTTYDGYSFPVQRVDTVRYFLLLHYGGIYLDLDNGCLADLTPLLYYPAWITDGGRGALSNNILGARPNHPFWTLLTNSLIPYNYNYFFPYVTISYASGQWFETDIWQKYHALLPAPGKDGTQENRLFRIMMDDRPEADPWLYFSQARGGTWVNWDNRMFLWIGDHLILLALGVCGIVGLVWWAMARTVCRKNRGYAKLKSKHKDDDV</sequence>
<keyword evidence="3" id="KW-0808">Transferase</keyword>
<dbReference type="InterPro" id="IPR007577">
    <property type="entry name" value="GlycoTrfase_DXD_sugar-bd_CS"/>
</dbReference>
<dbReference type="AlphaFoldDB" id="A0A370THY9"/>
<dbReference type="EMBL" id="NPIC01000006">
    <property type="protein sequence ID" value="RDL34970.1"/>
    <property type="molecule type" value="Genomic_DNA"/>
</dbReference>
<evidence type="ECO:0000256" key="5">
    <source>
        <dbReference type="ARBA" id="ARBA00022989"/>
    </source>
</evidence>
<evidence type="ECO:0000256" key="6">
    <source>
        <dbReference type="ARBA" id="ARBA00023136"/>
    </source>
</evidence>
<dbReference type="OrthoDB" id="3647at2759"/>
<organism evidence="8 9">
    <name type="scientific">Venustampulla echinocandica</name>
    <dbReference type="NCBI Taxonomy" id="2656787"/>
    <lineage>
        <taxon>Eukaryota</taxon>
        <taxon>Fungi</taxon>
        <taxon>Dikarya</taxon>
        <taxon>Ascomycota</taxon>
        <taxon>Pezizomycotina</taxon>
        <taxon>Leotiomycetes</taxon>
        <taxon>Helotiales</taxon>
        <taxon>Pleuroascaceae</taxon>
        <taxon>Venustampulla</taxon>
    </lineage>
</organism>
<dbReference type="PANTHER" id="PTHR32385">
    <property type="entry name" value="MANNOSYL PHOSPHORYLINOSITOL CERAMIDE SYNTHASE"/>
    <property type="match status" value="1"/>
</dbReference>
<protein>
    <recommendedName>
        <fullName evidence="10">Glycosyltransferase family 32 protein</fullName>
    </recommendedName>
</protein>
<dbReference type="RefSeq" id="XP_031867793.1">
    <property type="nucleotide sequence ID" value="XM_032015524.1"/>
</dbReference>
<reference evidence="8 9" key="1">
    <citation type="journal article" date="2018" name="IMA Fungus">
        <title>IMA Genome-F 9: Draft genome sequence of Annulohypoxylon stygium, Aspergillus mulundensis, Berkeleyomyces basicola (syn. Thielaviopsis basicola), Ceratocystis smalleyi, two Cercospora beticola strains, Coleophoma cylindrospora, Fusarium fracticaudum, Phialophora cf. hyalina, and Morchella septimelata.</title>
        <authorList>
            <person name="Wingfield B.D."/>
            <person name="Bills G.F."/>
            <person name="Dong Y."/>
            <person name="Huang W."/>
            <person name="Nel W.J."/>
            <person name="Swalarsk-Parry B.S."/>
            <person name="Vaghefi N."/>
            <person name="Wilken P.M."/>
            <person name="An Z."/>
            <person name="de Beer Z.W."/>
            <person name="De Vos L."/>
            <person name="Chen L."/>
            <person name="Duong T.A."/>
            <person name="Gao Y."/>
            <person name="Hammerbacher A."/>
            <person name="Kikkert J.R."/>
            <person name="Li Y."/>
            <person name="Li H."/>
            <person name="Li K."/>
            <person name="Li Q."/>
            <person name="Liu X."/>
            <person name="Ma X."/>
            <person name="Naidoo K."/>
            <person name="Pethybridge S.J."/>
            <person name="Sun J."/>
            <person name="Steenkamp E.T."/>
            <person name="van der Nest M.A."/>
            <person name="van Wyk S."/>
            <person name="Wingfield M.J."/>
            <person name="Xiong C."/>
            <person name="Yue Q."/>
            <person name="Zhang X."/>
        </authorList>
    </citation>
    <scope>NUCLEOTIDE SEQUENCE [LARGE SCALE GENOMIC DNA]</scope>
    <source>
        <strain evidence="8 9">BP 5553</strain>
    </source>
</reference>
<keyword evidence="4 7" id="KW-0812">Transmembrane</keyword>
<dbReference type="Pfam" id="PF04488">
    <property type="entry name" value="Gly_transf_sug"/>
    <property type="match status" value="1"/>
</dbReference>
<dbReference type="GO" id="GO:0016020">
    <property type="term" value="C:membrane"/>
    <property type="evidence" value="ECO:0007669"/>
    <property type="project" value="UniProtKB-SubCell"/>
</dbReference>
<proteinExistence type="inferred from homology"/>
<accession>A0A370THY9</accession>
<dbReference type="GO" id="GO:0000030">
    <property type="term" value="F:mannosyltransferase activity"/>
    <property type="evidence" value="ECO:0007669"/>
    <property type="project" value="TreeGrafter"/>
</dbReference>
<dbReference type="GO" id="GO:0051999">
    <property type="term" value="P:mannosyl-inositol phosphorylceramide biosynthetic process"/>
    <property type="evidence" value="ECO:0007669"/>
    <property type="project" value="TreeGrafter"/>
</dbReference>
<name>A0A370THY9_9HELO</name>
<dbReference type="PANTHER" id="PTHR32385:SF20">
    <property type="entry name" value="MANNOSYL PHOSPHORYLINOSITOL CERAMIDE SYNTHASE CSH1-RELATED"/>
    <property type="match status" value="1"/>
</dbReference>
<evidence type="ECO:0000256" key="1">
    <source>
        <dbReference type="ARBA" id="ARBA00004370"/>
    </source>
</evidence>
<dbReference type="SUPFAM" id="SSF53448">
    <property type="entry name" value="Nucleotide-diphospho-sugar transferases"/>
    <property type="match status" value="1"/>
</dbReference>